<organism evidence="10 11">
    <name type="scientific">Georgenia halotolerans</name>
    <dbReference type="NCBI Taxonomy" id="3028317"/>
    <lineage>
        <taxon>Bacteria</taxon>
        <taxon>Bacillati</taxon>
        <taxon>Actinomycetota</taxon>
        <taxon>Actinomycetes</taxon>
        <taxon>Micrococcales</taxon>
        <taxon>Bogoriellaceae</taxon>
        <taxon>Georgenia</taxon>
    </lineage>
</organism>
<sequence>RGGRRVGELDEEMVYESRAGDTITLGTSTWRIEEITPDRVLVSPAPGLPGRLPFWTGDSRGRPAELGAAVGATVRDLAGDLAGAPDVLRRHGLDTWAADNLTTHLREQQVATGRLPSDRTIVVERFRDELGDWRVVLHSPYGARVHAPWALVLASRLRERTGMDVNAAPFDDGIVLRLPDTGDDAALDTEGLLIDPAETSRLVVGALAGSAHFAARFREAAARSLLLPRRRPDRRQPLWQQRHRSAQLLAVAARFPDFPVVLEAVRECLQDDFDVPALERLMAQVAAREVGVVTVTTPAPSPFARSLLLGYTGQFLYDGEAPLAERRAAALSLDPTLLAELVGEDLGDLADLLDAGAMAEVEAEVGLLGERWQARDAEGLVDLVRQLGPVPVDDLRRRSADEAPVTEWLTDLQQGRRVFPLRVAGEPRWAVTEDAGRLRDALGVPLPPG</sequence>
<dbReference type="Proteomes" id="UP001165561">
    <property type="component" value="Unassembled WGS sequence"/>
</dbReference>
<comment type="caution">
    <text evidence="10">The sequence shown here is derived from an EMBL/GenBank/DDBJ whole genome shotgun (WGS) entry which is preliminary data.</text>
</comment>
<keyword evidence="3 10" id="KW-0067">ATP-binding</keyword>
<evidence type="ECO:0000256" key="5">
    <source>
        <dbReference type="ARBA" id="ARBA00023204"/>
    </source>
</evidence>
<evidence type="ECO:0000313" key="10">
    <source>
        <dbReference type="EMBL" id="MDD9205454.1"/>
    </source>
</evidence>
<dbReference type="InterPro" id="IPR045628">
    <property type="entry name" value="Lhr_WH_dom"/>
</dbReference>
<dbReference type="Pfam" id="PF23236">
    <property type="entry name" value="WHD_2nd_Lhr"/>
    <property type="match status" value="1"/>
</dbReference>
<dbReference type="EMBL" id="JARACI010000500">
    <property type="protein sequence ID" value="MDD9205454.1"/>
    <property type="molecule type" value="Genomic_DNA"/>
</dbReference>
<evidence type="ECO:0000259" key="9">
    <source>
        <dbReference type="Pfam" id="PF23236"/>
    </source>
</evidence>
<dbReference type="Pfam" id="PF08494">
    <property type="entry name" value="DEAD_assoc"/>
    <property type="match status" value="1"/>
</dbReference>
<accession>A0ABT5TTZ9</accession>
<keyword evidence="6" id="KW-0413">Isomerase</keyword>
<evidence type="ECO:0000256" key="6">
    <source>
        <dbReference type="ARBA" id="ARBA00023235"/>
    </source>
</evidence>
<evidence type="ECO:0000259" key="8">
    <source>
        <dbReference type="Pfam" id="PF19306"/>
    </source>
</evidence>
<evidence type="ECO:0000256" key="2">
    <source>
        <dbReference type="ARBA" id="ARBA00022801"/>
    </source>
</evidence>
<dbReference type="PANTHER" id="PTHR47962">
    <property type="entry name" value="ATP-DEPENDENT HELICASE LHR-RELATED-RELATED"/>
    <property type="match status" value="1"/>
</dbReference>
<feature type="domain" description="Helicase Lhr-like winged helix" evidence="8">
    <location>
        <begin position="3"/>
        <end position="50"/>
    </location>
</feature>
<keyword evidence="4" id="KW-0238">DNA-binding</keyword>
<feature type="domain" description="Large helicase-related protein winged-helix" evidence="9">
    <location>
        <begin position="351"/>
        <end position="449"/>
    </location>
</feature>
<keyword evidence="5" id="KW-0234">DNA repair</keyword>
<evidence type="ECO:0000313" key="11">
    <source>
        <dbReference type="Proteomes" id="UP001165561"/>
    </source>
</evidence>
<keyword evidence="2" id="KW-0378">Hydrolase</keyword>
<dbReference type="InterPro" id="IPR052511">
    <property type="entry name" value="ATP-dep_Helicase"/>
</dbReference>
<dbReference type="Pfam" id="PF19306">
    <property type="entry name" value="WHD_Lhr"/>
    <property type="match status" value="1"/>
</dbReference>
<keyword evidence="11" id="KW-1185">Reference proteome</keyword>
<dbReference type="InterPro" id="IPR013701">
    <property type="entry name" value="Lhr-like_DEAD/DEAH_assoc"/>
</dbReference>
<feature type="domain" description="Lhr-like DEAD/H associated" evidence="7">
    <location>
        <begin position="115"/>
        <end position="304"/>
    </location>
</feature>
<protein>
    <submittedName>
        <fullName evidence="10">DEAD/DEAH box helicase</fullName>
    </submittedName>
</protein>
<keyword evidence="1" id="KW-0227">DNA damage</keyword>
<evidence type="ECO:0000256" key="4">
    <source>
        <dbReference type="ARBA" id="ARBA00023125"/>
    </source>
</evidence>
<evidence type="ECO:0000256" key="3">
    <source>
        <dbReference type="ARBA" id="ARBA00022806"/>
    </source>
</evidence>
<dbReference type="InterPro" id="IPR055369">
    <property type="entry name" value="WH2_Lhr"/>
</dbReference>
<feature type="non-terminal residue" evidence="10">
    <location>
        <position position="449"/>
    </location>
</feature>
<reference evidence="10" key="1">
    <citation type="submission" date="2023-02" db="EMBL/GenBank/DDBJ databases">
        <title>Georgenia sp.10Sc9-8, isolated from a soil sample collected from the Taklamakan desert.</title>
        <authorList>
            <person name="Liu S."/>
        </authorList>
    </citation>
    <scope>NUCLEOTIDE SEQUENCE</scope>
    <source>
        <strain evidence="10">10Sc9-8</strain>
    </source>
</reference>
<keyword evidence="3 10" id="KW-0347">Helicase</keyword>
<name>A0ABT5TTZ9_9MICO</name>
<feature type="non-terminal residue" evidence="10">
    <location>
        <position position="1"/>
    </location>
</feature>
<dbReference type="PANTHER" id="PTHR47962:SF5">
    <property type="entry name" value="ATP-DEPENDENT HELICASE LHR-RELATED"/>
    <property type="match status" value="1"/>
</dbReference>
<proteinExistence type="predicted"/>
<evidence type="ECO:0000259" key="7">
    <source>
        <dbReference type="Pfam" id="PF08494"/>
    </source>
</evidence>
<dbReference type="GO" id="GO:0004386">
    <property type="term" value="F:helicase activity"/>
    <property type="evidence" value="ECO:0007669"/>
    <property type="project" value="UniProtKB-KW"/>
</dbReference>
<gene>
    <name evidence="10" type="ORF">PU560_03095</name>
</gene>
<evidence type="ECO:0000256" key="1">
    <source>
        <dbReference type="ARBA" id="ARBA00022763"/>
    </source>
</evidence>
<keyword evidence="3 10" id="KW-0547">Nucleotide-binding</keyword>